<dbReference type="RefSeq" id="XP_019630793.1">
    <property type="nucleotide sequence ID" value="XM_019775234.1"/>
</dbReference>
<dbReference type="GO" id="GO:0031084">
    <property type="term" value="C:BLOC-2 complex"/>
    <property type="evidence" value="ECO:0007669"/>
    <property type="project" value="TreeGrafter"/>
</dbReference>
<sequence>MFSLHRLNSIRSLHKAQHFEKLLNSANDNSVRQIWVSAGHVFVSWHGGRRLTSFDTVPVQRSFVPQEGRKTDVCSESGCLDLQRQETDVIELSFKKKNPTELYITFANGQIEVWEYRTVEGSDTPSWTSRGGFRLWSGDHGRRVCSAFLHEEQNCLYWCEKRAVDVSNGNLVADSDNGVQFMYFVSKKSLPLSHETVSSHTVGSTFTFLEHCPPCQLYSTKDGVMVWPEQPCPVGLYFMWHQTKNMLQVCSLDTGCVTAHMRVMSSGIAFADAVRSSVSVWAQNSQPRNNGLVTVIKDSFQDQLLLILESGDVMSLSNKGSLQHKCHIAQWAAVFSSIVPSDCEWFMYTFVIGCVVPDGRVLLFHSETGSLVQEIQQFSEPDYEGSTFLWVGSGQLPSVGLWSTTHGMWELCMSVTDTASMRAVLNPVEHVHLMTGLSQTSSAARLTLEEAVKYYRDRTAHGENIDIESLMKNTMLQSPALLVALLHSHSRQVSDHIERDHLAQLMSFHYSSGPMTKIQETLHPLLNQFWDLETKWRSLITADGTTEQERQERAIQSEVRMLLKSEENISPTNLAQLELLALKFPTQFVRTLLHDLHVTDASETTQLKNDQMNLWPTVLSTDRTSSNMPVFELVCRLLYREQPSQLLAFVHKATHVKDDIIGPSALSRSSSLYDRAFHCLHVPESSCTNMDTVLAYCELLASTTNNDAALEALRLLLRFNRLKEAVSLVSKNADESKQHSALFHTLLVNILESDTFQCVDQSIWDLVPKTFGADQLLSLLQEHLPSRRRRKGKSMRLHVLCSSPNDTSLSVLKGVLLSTILEHDEAKEKLCEQ</sequence>
<dbReference type="OrthoDB" id="8581967at2759"/>
<evidence type="ECO:0000313" key="3">
    <source>
        <dbReference type="RefSeq" id="XP_019630793.1"/>
    </source>
</evidence>
<keyword evidence="2" id="KW-1185">Reference proteome</keyword>
<feature type="domain" description="BLOC-2 complex member HPS6 C-terminal" evidence="1">
    <location>
        <begin position="448"/>
        <end position="791"/>
    </location>
</feature>
<name>A0A6P4Z2K8_BRABE</name>
<reference evidence="3" key="1">
    <citation type="submission" date="2025-08" db="UniProtKB">
        <authorList>
            <consortium name="RefSeq"/>
        </authorList>
    </citation>
    <scope>IDENTIFICATION</scope>
    <source>
        <tissue evidence="3">Gonad</tissue>
    </source>
</reference>
<dbReference type="Pfam" id="PF20468">
    <property type="entry name" value="HPS6_C"/>
    <property type="match status" value="1"/>
</dbReference>
<dbReference type="GO" id="GO:0072657">
    <property type="term" value="P:protein localization to membrane"/>
    <property type="evidence" value="ECO:0007669"/>
    <property type="project" value="TreeGrafter"/>
</dbReference>
<protein>
    <submittedName>
        <fullName evidence="3">Uncharacterized protein LOC109474825</fullName>
    </submittedName>
</protein>
<dbReference type="InterPro" id="IPR046822">
    <property type="entry name" value="HPS6_C"/>
</dbReference>
<dbReference type="GO" id="GO:0005765">
    <property type="term" value="C:lysosomal membrane"/>
    <property type="evidence" value="ECO:0007669"/>
    <property type="project" value="TreeGrafter"/>
</dbReference>
<dbReference type="KEGG" id="bbel:109474825"/>
<dbReference type="GeneID" id="109474825"/>
<dbReference type="PANTHER" id="PTHR14696:SF2">
    <property type="entry name" value="BLOC-2 COMPLEX MEMBER HPS6"/>
    <property type="match status" value="1"/>
</dbReference>
<dbReference type="PANTHER" id="PTHR14696">
    <property type="entry name" value="HERMANSKY-PUDLAK SYNDROME 6 PROTEIN"/>
    <property type="match status" value="1"/>
</dbReference>
<evidence type="ECO:0000259" key="1">
    <source>
        <dbReference type="Pfam" id="PF20468"/>
    </source>
</evidence>
<dbReference type="InterPro" id="IPR017218">
    <property type="entry name" value="BLOC-2_complex_Hps6_subunit"/>
</dbReference>
<proteinExistence type="predicted"/>
<dbReference type="GO" id="GO:0032418">
    <property type="term" value="P:lysosome localization"/>
    <property type="evidence" value="ECO:0007669"/>
    <property type="project" value="TreeGrafter"/>
</dbReference>
<dbReference type="Proteomes" id="UP000515135">
    <property type="component" value="Unplaced"/>
</dbReference>
<dbReference type="AlphaFoldDB" id="A0A6P4Z2K8"/>
<gene>
    <name evidence="3" type="primary">LOC109474825</name>
</gene>
<accession>A0A6P4Z2K8</accession>
<organism evidence="2 3">
    <name type="scientific">Branchiostoma belcheri</name>
    <name type="common">Amphioxus</name>
    <dbReference type="NCBI Taxonomy" id="7741"/>
    <lineage>
        <taxon>Eukaryota</taxon>
        <taxon>Metazoa</taxon>
        <taxon>Chordata</taxon>
        <taxon>Cephalochordata</taxon>
        <taxon>Leptocardii</taxon>
        <taxon>Amphioxiformes</taxon>
        <taxon>Branchiostomatidae</taxon>
        <taxon>Branchiostoma</taxon>
    </lineage>
</organism>
<evidence type="ECO:0000313" key="2">
    <source>
        <dbReference type="Proteomes" id="UP000515135"/>
    </source>
</evidence>